<comment type="caution">
    <text evidence="4">The sequence shown here is derived from an EMBL/GenBank/DDBJ whole genome shotgun (WGS) entry which is preliminary data.</text>
</comment>
<evidence type="ECO:0000313" key="5">
    <source>
        <dbReference type="Proteomes" id="UP001285441"/>
    </source>
</evidence>
<feature type="compositionally biased region" description="Low complexity" evidence="1">
    <location>
        <begin position="16"/>
        <end position="26"/>
    </location>
</feature>
<dbReference type="SMART" id="SM00240">
    <property type="entry name" value="FHA"/>
    <property type="match status" value="1"/>
</dbReference>
<reference evidence="4" key="2">
    <citation type="submission" date="2023-06" db="EMBL/GenBank/DDBJ databases">
        <authorList>
            <consortium name="Lawrence Berkeley National Laboratory"/>
            <person name="Haridas S."/>
            <person name="Hensen N."/>
            <person name="Bonometti L."/>
            <person name="Westerberg I."/>
            <person name="Brannstrom I.O."/>
            <person name="Guillou S."/>
            <person name="Cros-Aarteil S."/>
            <person name="Calhoun S."/>
            <person name="Kuo A."/>
            <person name="Mondo S."/>
            <person name="Pangilinan J."/>
            <person name="Riley R."/>
            <person name="LaButti K."/>
            <person name="Andreopoulos B."/>
            <person name="Lipzen A."/>
            <person name="Chen C."/>
            <person name="Yanf M."/>
            <person name="Daum C."/>
            <person name="Ng V."/>
            <person name="Clum A."/>
            <person name="Steindorff A."/>
            <person name="Ohm R."/>
            <person name="Martin F."/>
            <person name="Silar P."/>
            <person name="Natvig D."/>
            <person name="Lalanne C."/>
            <person name="Gautier V."/>
            <person name="Ament-velasquez S.L."/>
            <person name="Kruys A."/>
            <person name="Hutchinson M.I."/>
            <person name="Powell A.J."/>
            <person name="Barry K."/>
            <person name="Miller A.N."/>
            <person name="Grigoriev I.V."/>
            <person name="Debuchy R."/>
            <person name="Gladieux P."/>
            <person name="Thoren M.H."/>
            <person name="Johannesson H."/>
        </authorList>
    </citation>
    <scope>NUCLEOTIDE SEQUENCE</scope>
    <source>
        <strain evidence="4">CBS 232.78</strain>
    </source>
</reference>
<evidence type="ECO:0000256" key="2">
    <source>
        <dbReference type="SAM" id="Phobius"/>
    </source>
</evidence>
<dbReference type="Gene3D" id="2.60.200.20">
    <property type="match status" value="1"/>
</dbReference>
<feature type="compositionally biased region" description="Acidic residues" evidence="1">
    <location>
        <begin position="353"/>
        <end position="392"/>
    </location>
</feature>
<evidence type="ECO:0000256" key="1">
    <source>
        <dbReference type="SAM" id="MobiDB-lite"/>
    </source>
</evidence>
<feature type="region of interest" description="Disordered" evidence="1">
    <location>
        <begin position="313"/>
        <end position="392"/>
    </location>
</feature>
<feature type="region of interest" description="Disordered" evidence="1">
    <location>
        <begin position="448"/>
        <end position="478"/>
    </location>
</feature>
<dbReference type="PROSITE" id="PS50006">
    <property type="entry name" value="FHA_DOMAIN"/>
    <property type="match status" value="1"/>
</dbReference>
<evidence type="ECO:0000313" key="4">
    <source>
        <dbReference type="EMBL" id="KAK3377864.1"/>
    </source>
</evidence>
<name>A0AAE0NCQ8_9PEZI</name>
<dbReference type="InterPro" id="IPR008984">
    <property type="entry name" value="SMAD_FHA_dom_sf"/>
</dbReference>
<keyword evidence="5" id="KW-1185">Reference proteome</keyword>
<dbReference type="Pfam" id="PF00498">
    <property type="entry name" value="FHA"/>
    <property type="match status" value="1"/>
</dbReference>
<evidence type="ECO:0000259" key="3">
    <source>
        <dbReference type="PROSITE" id="PS50006"/>
    </source>
</evidence>
<feature type="compositionally biased region" description="Basic and acidic residues" evidence="1">
    <location>
        <begin position="551"/>
        <end position="562"/>
    </location>
</feature>
<feature type="compositionally biased region" description="Polar residues" evidence="1">
    <location>
        <begin position="1"/>
        <end position="15"/>
    </location>
</feature>
<feature type="domain" description="FHA" evidence="3">
    <location>
        <begin position="42"/>
        <end position="103"/>
    </location>
</feature>
<feature type="region of interest" description="Disordered" evidence="1">
    <location>
        <begin position="147"/>
        <end position="197"/>
    </location>
</feature>
<feature type="transmembrane region" description="Helical" evidence="2">
    <location>
        <begin position="811"/>
        <end position="833"/>
    </location>
</feature>
<dbReference type="AlphaFoldDB" id="A0AAE0NCQ8"/>
<proteinExistence type="predicted"/>
<gene>
    <name evidence="4" type="ORF">B0H63DRAFT_227939</name>
</gene>
<keyword evidence="2" id="KW-1133">Transmembrane helix</keyword>
<feature type="compositionally biased region" description="Acidic residues" evidence="1">
    <location>
        <begin position="259"/>
        <end position="279"/>
    </location>
</feature>
<sequence length="837" mass="90465">MAPITDSASSVQISLSAADDSSPPDARFAERRITLDRKTTSVGIGRASKVEAKGFVADKDNGWFDSPVMSRQHAEIVANLDEKKLEIRDLGSLHGTFINDELQRLNKNESRELNDGDRLVFGVGIQRGDDSFAPTTLRVGILYSQEAHQETHQDEGTTSTFQVPDESDDDSEGDGYSSDDSRSVKENAEPTSTMPGRFLESTQSDVIDLTEPGYHYPMADLPTTQPVVIDLEPRSMGSTASHEIIDLSSPPHSPYSVDDKEDEDEDMVHEVEDDEDDIPADVTNDLTISVPGNPATLPATAKTFVNMDYDSDSDGYSDRMNDYSDPAELDTDEDTPMDSDEDSVERFNVSDSERDDAEDDESIESGSSESEETDQEEIDWDDTGDADFVEDDEDMNDMAQDQVPMNMFWDLADQGLPFASDSTGQSYDGFANAPLAFVSDPSIDWETAPRSGSLLDKSKQPSTEVKVPSGEPVANASKSTVPVRIEGLLNPPTAVFQPAAEITRQASPSDAAMPKRHTEDATGPKTTAEVLGAKTGKSEFFAAREENKKLQSLERNVQEDGIKSSSPQEMVPTRLSSSVHALCNEEGPFRVPAKSAEVPEVVKTLVTEKTVPAPISALPSPPMVEPWTESPFDAWPEPVSMSPSLKKPLDSHAPPVQQTPALLSPPVAAATPLITRGLDLTSRHTHAGTRGLDLTSRRTHVGIPDIVDGCQLSETKGKRKAHDISELSGEDEKWFSNENLQVPAAKTSVPGPLTSVPPQVVDFAPKCTTPIRWPTAAVASVLPTSETAPITATTGGRPAKRTRLRSIAERATYAALGGVAATAMVFGTLIYTAPTFV</sequence>
<feature type="compositionally biased region" description="Acidic residues" evidence="1">
    <location>
        <begin position="325"/>
        <end position="343"/>
    </location>
</feature>
<accession>A0AAE0NCQ8</accession>
<feature type="region of interest" description="Disordered" evidence="1">
    <location>
        <begin position="1"/>
        <end position="32"/>
    </location>
</feature>
<protein>
    <recommendedName>
        <fullName evidence="3">FHA domain-containing protein</fullName>
    </recommendedName>
</protein>
<dbReference type="InterPro" id="IPR000253">
    <property type="entry name" value="FHA_dom"/>
</dbReference>
<feature type="region of interest" description="Disordered" evidence="1">
    <location>
        <begin position="244"/>
        <end position="298"/>
    </location>
</feature>
<organism evidence="4 5">
    <name type="scientific">Podospora didyma</name>
    <dbReference type="NCBI Taxonomy" id="330526"/>
    <lineage>
        <taxon>Eukaryota</taxon>
        <taxon>Fungi</taxon>
        <taxon>Dikarya</taxon>
        <taxon>Ascomycota</taxon>
        <taxon>Pezizomycotina</taxon>
        <taxon>Sordariomycetes</taxon>
        <taxon>Sordariomycetidae</taxon>
        <taxon>Sordariales</taxon>
        <taxon>Podosporaceae</taxon>
        <taxon>Podospora</taxon>
    </lineage>
</organism>
<feature type="region of interest" description="Disordered" evidence="1">
    <location>
        <begin position="551"/>
        <end position="571"/>
    </location>
</feature>
<feature type="compositionally biased region" description="Basic and acidic residues" evidence="1">
    <location>
        <begin position="179"/>
        <end position="188"/>
    </location>
</feature>
<dbReference type="EMBL" id="JAULSW010000006">
    <property type="protein sequence ID" value="KAK3377864.1"/>
    <property type="molecule type" value="Genomic_DNA"/>
</dbReference>
<keyword evidence="2" id="KW-0472">Membrane</keyword>
<dbReference type="SUPFAM" id="SSF49879">
    <property type="entry name" value="SMAD/FHA domain"/>
    <property type="match status" value="1"/>
</dbReference>
<keyword evidence="2" id="KW-0812">Transmembrane</keyword>
<reference evidence="4" key="1">
    <citation type="journal article" date="2023" name="Mol. Phylogenet. Evol.">
        <title>Genome-scale phylogeny and comparative genomics of the fungal order Sordariales.</title>
        <authorList>
            <person name="Hensen N."/>
            <person name="Bonometti L."/>
            <person name="Westerberg I."/>
            <person name="Brannstrom I.O."/>
            <person name="Guillou S."/>
            <person name="Cros-Aarteil S."/>
            <person name="Calhoun S."/>
            <person name="Haridas S."/>
            <person name="Kuo A."/>
            <person name="Mondo S."/>
            <person name="Pangilinan J."/>
            <person name="Riley R."/>
            <person name="LaButti K."/>
            <person name="Andreopoulos B."/>
            <person name="Lipzen A."/>
            <person name="Chen C."/>
            <person name="Yan M."/>
            <person name="Daum C."/>
            <person name="Ng V."/>
            <person name="Clum A."/>
            <person name="Steindorff A."/>
            <person name="Ohm R.A."/>
            <person name="Martin F."/>
            <person name="Silar P."/>
            <person name="Natvig D.O."/>
            <person name="Lalanne C."/>
            <person name="Gautier V."/>
            <person name="Ament-Velasquez S.L."/>
            <person name="Kruys A."/>
            <person name="Hutchinson M.I."/>
            <person name="Powell A.J."/>
            <person name="Barry K."/>
            <person name="Miller A.N."/>
            <person name="Grigoriev I.V."/>
            <person name="Debuchy R."/>
            <person name="Gladieux P."/>
            <person name="Hiltunen Thoren M."/>
            <person name="Johannesson H."/>
        </authorList>
    </citation>
    <scope>NUCLEOTIDE SEQUENCE</scope>
    <source>
        <strain evidence="4">CBS 232.78</strain>
    </source>
</reference>
<dbReference type="Proteomes" id="UP001285441">
    <property type="component" value="Unassembled WGS sequence"/>
</dbReference>